<dbReference type="PANTHER" id="PTHR38459:SF1">
    <property type="entry name" value="PROPHAGE BACTOPRENOL-LINKED GLUCOSE TRANSLOCASE HOMOLOG"/>
    <property type="match status" value="1"/>
</dbReference>
<evidence type="ECO:0000313" key="9">
    <source>
        <dbReference type="Proteomes" id="UP000468901"/>
    </source>
</evidence>
<dbReference type="RefSeq" id="WP_152217678.1">
    <property type="nucleotide sequence ID" value="NZ_WESC01000031.1"/>
</dbReference>
<evidence type="ECO:0000256" key="2">
    <source>
        <dbReference type="ARBA" id="ARBA00009399"/>
    </source>
</evidence>
<evidence type="ECO:0000313" key="8">
    <source>
        <dbReference type="EMBL" id="KAB7738387.1"/>
    </source>
</evidence>
<keyword evidence="4 6" id="KW-1133">Transmembrane helix</keyword>
<evidence type="ECO:0000256" key="6">
    <source>
        <dbReference type="SAM" id="Phobius"/>
    </source>
</evidence>
<reference evidence="8 9" key="1">
    <citation type="submission" date="2019-09" db="EMBL/GenBank/DDBJ databases">
        <title>Parvibaculum sedimenti sp. nov., isolated from sediment.</title>
        <authorList>
            <person name="Wang Y."/>
        </authorList>
    </citation>
    <scope>NUCLEOTIDE SEQUENCE [LARGE SCALE GENOMIC DNA]</scope>
    <source>
        <strain evidence="8 9">HXT-9</strain>
    </source>
</reference>
<evidence type="ECO:0000256" key="4">
    <source>
        <dbReference type="ARBA" id="ARBA00022989"/>
    </source>
</evidence>
<dbReference type="EMBL" id="WESC01000031">
    <property type="protein sequence ID" value="KAB7738387.1"/>
    <property type="molecule type" value="Genomic_DNA"/>
</dbReference>
<dbReference type="PANTHER" id="PTHR38459">
    <property type="entry name" value="PROPHAGE BACTOPRENOL-LINKED GLUCOSE TRANSLOCASE HOMOLOG"/>
    <property type="match status" value="1"/>
</dbReference>
<proteinExistence type="inferred from homology"/>
<dbReference type="AlphaFoldDB" id="A0A6N6VGA1"/>
<organism evidence="8 9">
    <name type="scientific">Parvibaculum sedimenti</name>
    <dbReference type="NCBI Taxonomy" id="2608632"/>
    <lineage>
        <taxon>Bacteria</taxon>
        <taxon>Pseudomonadati</taxon>
        <taxon>Pseudomonadota</taxon>
        <taxon>Alphaproteobacteria</taxon>
        <taxon>Hyphomicrobiales</taxon>
        <taxon>Parvibaculaceae</taxon>
        <taxon>Parvibaculum</taxon>
    </lineage>
</organism>
<dbReference type="Pfam" id="PF04138">
    <property type="entry name" value="GtrA_DPMS_TM"/>
    <property type="match status" value="1"/>
</dbReference>
<comment type="caution">
    <text evidence="8">The sequence shown here is derived from an EMBL/GenBank/DDBJ whole genome shotgun (WGS) entry which is preliminary data.</text>
</comment>
<sequence length="125" mass="13631">MKPPRLLRYAAAGTLGTATQYTILLCLVRTGTAEPLIASSGGAIAGAIVNYLLNYRFTFGSHKSHIQVAPKFFLTACFGFVINWAVMTVLILYIGIHYLVAQILSTGIVLMLTYAVNAGWSFRQE</sequence>
<feature type="transmembrane region" description="Helical" evidence="6">
    <location>
        <begin position="36"/>
        <end position="53"/>
    </location>
</feature>
<name>A0A6N6VGA1_9HYPH</name>
<feature type="transmembrane region" description="Helical" evidence="6">
    <location>
        <begin position="7"/>
        <end position="30"/>
    </location>
</feature>
<gene>
    <name evidence="8" type="ORF">F2P47_17480</name>
</gene>
<protein>
    <submittedName>
        <fullName evidence="8">GtrA family protein</fullName>
    </submittedName>
</protein>
<evidence type="ECO:0000256" key="3">
    <source>
        <dbReference type="ARBA" id="ARBA00022692"/>
    </source>
</evidence>
<comment type="similarity">
    <text evidence="2">Belongs to the GtrA family.</text>
</comment>
<dbReference type="Proteomes" id="UP000468901">
    <property type="component" value="Unassembled WGS sequence"/>
</dbReference>
<feature type="domain" description="GtrA/DPMS transmembrane" evidence="7">
    <location>
        <begin position="8"/>
        <end position="122"/>
    </location>
</feature>
<keyword evidence="9" id="KW-1185">Reference proteome</keyword>
<comment type="subcellular location">
    <subcellularLocation>
        <location evidence="1">Membrane</location>
        <topology evidence="1">Multi-pass membrane protein</topology>
    </subcellularLocation>
</comment>
<dbReference type="GO" id="GO:0000271">
    <property type="term" value="P:polysaccharide biosynthetic process"/>
    <property type="evidence" value="ECO:0007669"/>
    <property type="project" value="InterPro"/>
</dbReference>
<keyword evidence="5 6" id="KW-0472">Membrane</keyword>
<feature type="transmembrane region" description="Helical" evidence="6">
    <location>
        <begin position="73"/>
        <end position="94"/>
    </location>
</feature>
<feature type="transmembrane region" description="Helical" evidence="6">
    <location>
        <begin position="100"/>
        <end position="120"/>
    </location>
</feature>
<dbReference type="InterPro" id="IPR051401">
    <property type="entry name" value="GtrA_CellWall_Glycosyl"/>
</dbReference>
<evidence type="ECO:0000256" key="1">
    <source>
        <dbReference type="ARBA" id="ARBA00004141"/>
    </source>
</evidence>
<dbReference type="GO" id="GO:0005886">
    <property type="term" value="C:plasma membrane"/>
    <property type="evidence" value="ECO:0007669"/>
    <property type="project" value="TreeGrafter"/>
</dbReference>
<accession>A0A6N6VGA1</accession>
<dbReference type="InterPro" id="IPR007267">
    <property type="entry name" value="GtrA_DPMS_TM"/>
</dbReference>
<evidence type="ECO:0000259" key="7">
    <source>
        <dbReference type="Pfam" id="PF04138"/>
    </source>
</evidence>
<evidence type="ECO:0000256" key="5">
    <source>
        <dbReference type="ARBA" id="ARBA00023136"/>
    </source>
</evidence>
<keyword evidence="3 6" id="KW-0812">Transmembrane</keyword>